<dbReference type="EMBL" id="CP099838">
    <property type="protein sequence ID" value="USY23538.1"/>
    <property type="molecule type" value="Genomic_DNA"/>
</dbReference>
<evidence type="ECO:0000313" key="2">
    <source>
        <dbReference type="EMBL" id="USY23538.1"/>
    </source>
</evidence>
<accession>A0ABY5DIX8</accession>
<evidence type="ECO:0000256" key="1">
    <source>
        <dbReference type="SAM" id="MobiDB-lite"/>
    </source>
</evidence>
<dbReference type="Proteomes" id="UP001055940">
    <property type="component" value="Plasmid unnamed1"/>
</dbReference>
<protein>
    <recommendedName>
        <fullName evidence="4">Lipoprotein</fullName>
    </recommendedName>
</protein>
<geneLocation type="plasmid" evidence="2 3">
    <name>unnamed1</name>
</geneLocation>
<organism evidence="2 3">
    <name type="scientific">Nocardiopsis exhalans</name>
    <dbReference type="NCBI Taxonomy" id="163604"/>
    <lineage>
        <taxon>Bacteria</taxon>
        <taxon>Bacillati</taxon>
        <taxon>Actinomycetota</taxon>
        <taxon>Actinomycetes</taxon>
        <taxon>Streptosporangiales</taxon>
        <taxon>Nocardiopsidaceae</taxon>
        <taxon>Nocardiopsis</taxon>
    </lineage>
</organism>
<proteinExistence type="predicted"/>
<feature type="compositionally biased region" description="Pro residues" evidence="1">
    <location>
        <begin position="27"/>
        <end position="41"/>
    </location>
</feature>
<evidence type="ECO:0000313" key="3">
    <source>
        <dbReference type="Proteomes" id="UP001055940"/>
    </source>
</evidence>
<feature type="region of interest" description="Disordered" evidence="1">
    <location>
        <begin position="22"/>
        <end position="45"/>
    </location>
</feature>
<name>A0ABY5DIX8_9ACTN</name>
<sequence>MNDALSRLVPPLAVVLIATGCASPSGDPSPAPEQDPAPAPPSASTQVHVLYNGVSNDRLRGVDYEVTVEFGSSISDGGECDLASPENTVTVPLTLTLVNTLDPEDQGESKGESVSWSAPRTLAVEPVGAAGPLRWAPHRPGHPCTDQPDVESAVSAAWQYREQAVMTGYLTGVPEQDPTGTGVQLEFTRELWQIQDEEPTPLTVVY</sequence>
<keyword evidence="3" id="KW-1185">Reference proteome</keyword>
<keyword evidence="2" id="KW-0614">Plasmid</keyword>
<evidence type="ECO:0008006" key="4">
    <source>
        <dbReference type="Google" id="ProtNLM"/>
    </source>
</evidence>
<gene>
    <name evidence="2" type="ORF">NE857_33950</name>
</gene>
<dbReference type="PROSITE" id="PS51257">
    <property type="entry name" value="PROKAR_LIPOPROTEIN"/>
    <property type="match status" value="1"/>
</dbReference>
<reference evidence="2" key="1">
    <citation type="submission" date="2022-06" db="EMBL/GenBank/DDBJ databases">
        <authorList>
            <person name="Ping M."/>
        </authorList>
    </citation>
    <scope>NUCLEOTIDE SEQUENCE</scope>
    <source>
        <strain evidence="2">JCM11759T</strain>
        <plasmid evidence="2">unnamed1</plasmid>
    </source>
</reference>
<dbReference type="RefSeq" id="WP_254422192.1">
    <property type="nucleotide sequence ID" value="NZ_CP099838.1"/>
</dbReference>